<dbReference type="GO" id="GO:0003824">
    <property type="term" value="F:catalytic activity"/>
    <property type="evidence" value="ECO:0007669"/>
    <property type="project" value="UniProtKB-ARBA"/>
</dbReference>
<dbReference type="EMBL" id="VIGI01000021">
    <property type="protein sequence ID" value="KAB8289678.1"/>
    <property type="molecule type" value="Genomic_DNA"/>
</dbReference>
<dbReference type="PANTHER" id="PTHR34987:SF5">
    <property type="entry name" value="ALPHA-RHAMNOSIDASE"/>
    <property type="match status" value="1"/>
</dbReference>
<protein>
    <recommendedName>
        <fullName evidence="3">Alpha-L-rhamnosidase six-hairpin glycosidase domain-containing protein</fullName>
    </recommendedName>
</protein>
<proteinExistence type="predicted"/>
<keyword evidence="2" id="KW-1185">Reference proteome</keyword>
<organism evidence="1 2">
    <name type="scientific">Monilinia laxa</name>
    <name type="common">Brown rot fungus</name>
    <name type="synonym">Sclerotinia laxa</name>
    <dbReference type="NCBI Taxonomy" id="61186"/>
    <lineage>
        <taxon>Eukaryota</taxon>
        <taxon>Fungi</taxon>
        <taxon>Dikarya</taxon>
        <taxon>Ascomycota</taxon>
        <taxon>Pezizomycotina</taxon>
        <taxon>Leotiomycetes</taxon>
        <taxon>Helotiales</taxon>
        <taxon>Sclerotiniaceae</taxon>
        <taxon>Monilinia</taxon>
    </lineage>
</organism>
<dbReference type="GO" id="GO:0005975">
    <property type="term" value="P:carbohydrate metabolic process"/>
    <property type="evidence" value="ECO:0007669"/>
    <property type="project" value="InterPro"/>
</dbReference>
<dbReference type="Proteomes" id="UP000326757">
    <property type="component" value="Unassembled WGS sequence"/>
</dbReference>
<dbReference type="AlphaFoldDB" id="A0A5N6JPE3"/>
<dbReference type="InterPro" id="IPR012341">
    <property type="entry name" value="6hp_glycosidase-like_sf"/>
</dbReference>
<evidence type="ECO:0000313" key="1">
    <source>
        <dbReference type="EMBL" id="KAB8289678.1"/>
    </source>
</evidence>
<evidence type="ECO:0008006" key="3">
    <source>
        <dbReference type="Google" id="ProtNLM"/>
    </source>
</evidence>
<gene>
    <name evidence="1" type="ORF">EYC80_010590</name>
</gene>
<comment type="caution">
    <text evidence="1">The sequence shown here is derived from an EMBL/GenBank/DDBJ whole genome shotgun (WGS) entry which is preliminary data.</text>
</comment>
<dbReference type="InterPro" id="IPR008928">
    <property type="entry name" value="6-hairpin_glycosidase_sf"/>
</dbReference>
<evidence type="ECO:0000313" key="2">
    <source>
        <dbReference type="Proteomes" id="UP000326757"/>
    </source>
</evidence>
<dbReference type="OrthoDB" id="10036721at2759"/>
<reference evidence="1 2" key="1">
    <citation type="submission" date="2019-06" db="EMBL/GenBank/DDBJ databases">
        <title>Genome Sequence of the Brown Rot Fungal Pathogen Monilinia laxa.</title>
        <authorList>
            <person name="De Miccolis Angelini R.M."/>
            <person name="Landi L."/>
            <person name="Abate D."/>
            <person name="Pollastro S."/>
            <person name="Romanazzi G."/>
            <person name="Faretra F."/>
        </authorList>
    </citation>
    <scope>NUCLEOTIDE SEQUENCE [LARGE SCALE GENOMIC DNA]</scope>
    <source>
        <strain evidence="1 2">Mlax316</strain>
    </source>
</reference>
<accession>A0A5N6JPE3</accession>
<dbReference type="PANTHER" id="PTHR34987">
    <property type="entry name" value="C, PUTATIVE (AFU_ORTHOLOGUE AFUA_3G02880)-RELATED"/>
    <property type="match status" value="1"/>
</dbReference>
<dbReference type="Gene3D" id="1.50.10.10">
    <property type="match status" value="1"/>
</dbReference>
<sequence>MIATYEYIHYTNNQEFLATYWPKYQLAMTFIATKIDNTSLLYVTGINDWGRLTQGGHNSEANVLLCRVLTTGSIIATWASNSILSATWKSLAHTLQSSINNKLFSSTTGAFYDSDTNSHLYPQDANSMALAYSVSPLNTTSSISTQLLTNWSPIGAVSPELPNNIVAYTSSIEVKAHLVSRNPLRSLALMRLSWGWYLHNPFGTQSTFIEGYLSDGTWGYRSANGYNGDYSYPSHSHGWGTGPVEVLITGVVGIQLIGAGGSEWSFVPQFGDLKRAEGGVTAALGKFSAGWSLAGETGYLYWYNFGIMFQLGRMEHWFYLQVT</sequence>
<dbReference type="SUPFAM" id="SSF48208">
    <property type="entry name" value="Six-hairpin glycosidases"/>
    <property type="match status" value="1"/>
</dbReference>
<name>A0A5N6JPE3_MONLA</name>